<dbReference type="SUPFAM" id="SSF53335">
    <property type="entry name" value="S-adenosyl-L-methionine-dependent methyltransferases"/>
    <property type="match status" value="1"/>
</dbReference>
<protein>
    <submittedName>
        <fullName evidence="2">DUF664 domain-containing protein</fullName>
    </submittedName>
</protein>
<dbReference type="InterPro" id="IPR029063">
    <property type="entry name" value="SAM-dependent_MTases_sf"/>
</dbReference>
<dbReference type="AlphaFoldDB" id="A0A4Q7J047"/>
<dbReference type="Pfam" id="PF13649">
    <property type="entry name" value="Methyltransf_25"/>
    <property type="match status" value="1"/>
</dbReference>
<dbReference type="Gene3D" id="3.40.50.150">
    <property type="entry name" value="Vaccinia Virus protein VP39"/>
    <property type="match status" value="1"/>
</dbReference>
<feature type="domain" description="Methyltransferase" evidence="1">
    <location>
        <begin position="41"/>
        <end position="129"/>
    </location>
</feature>
<dbReference type="InterPro" id="IPR034660">
    <property type="entry name" value="DinB/YfiT-like"/>
</dbReference>
<evidence type="ECO:0000259" key="1">
    <source>
        <dbReference type="Pfam" id="PF13649"/>
    </source>
</evidence>
<organism evidence="2 3">
    <name type="scientific">Amycolatopsis suaedae</name>
    <dbReference type="NCBI Taxonomy" id="2510978"/>
    <lineage>
        <taxon>Bacteria</taxon>
        <taxon>Bacillati</taxon>
        <taxon>Actinomycetota</taxon>
        <taxon>Actinomycetes</taxon>
        <taxon>Pseudonocardiales</taxon>
        <taxon>Pseudonocardiaceae</taxon>
        <taxon>Amycolatopsis</taxon>
    </lineage>
</organism>
<gene>
    <name evidence="2" type="ORF">EWH70_31100</name>
</gene>
<proteinExistence type="predicted"/>
<dbReference type="OrthoDB" id="9786503at2"/>
<name>A0A4Q7J047_9PSEU</name>
<dbReference type="Gene3D" id="1.20.120.450">
    <property type="entry name" value="dinb family like domain"/>
    <property type="match status" value="1"/>
</dbReference>
<dbReference type="PANTHER" id="PTHR42912:SF93">
    <property type="entry name" value="N6-ADENOSINE-METHYLTRANSFERASE TMT1A"/>
    <property type="match status" value="1"/>
</dbReference>
<dbReference type="InterPro" id="IPR041698">
    <property type="entry name" value="Methyltransf_25"/>
</dbReference>
<comment type="caution">
    <text evidence="2">The sequence shown here is derived from an EMBL/GenBank/DDBJ whole genome shotgun (WGS) entry which is preliminary data.</text>
</comment>
<evidence type="ECO:0000313" key="2">
    <source>
        <dbReference type="EMBL" id="RZQ60147.1"/>
    </source>
</evidence>
<dbReference type="PANTHER" id="PTHR42912">
    <property type="entry name" value="METHYLTRANSFERASE"/>
    <property type="match status" value="1"/>
</dbReference>
<dbReference type="EMBL" id="SFCC01000019">
    <property type="protein sequence ID" value="RZQ60147.1"/>
    <property type="molecule type" value="Genomic_DNA"/>
</dbReference>
<sequence length="353" mass="38086">MNTTDAVTFWDGVHAARTVQDPRPNARLTEVVTGLPPGDALDLGCGAGGDALWLAERGWRVTAVDVSAVAVDRLAGLAGDRLTVERHDLRESFPRGRFDLICAHYLHTPLELDRTAVLRSAARALRPGGRLLIVDHGSAAPWSWNQEARFPGPREIAGDLGLDPAKWTIVRADSPRRTATGPGGQTAEVTDHVLLVRRNHRRDAPPPRTGNSEAEVLRGFLDYLRTSVAAKVDGAPEPSVRSAAVPSGTNLLGLLNHLTFVERAMFLGEEVGDWQATFRADAADSVADVVARYREAVERANDVLDGCPDLGAPVRPGRAPSVRWALTHLIEETGRHAGHADILRELIDGSTGR</sequence>
<reference evidence="2 3" key="1">
    <citation type="submission" date="2019-02" db="EMBL/GenBank/DDBJ databases">
        <title>Draft genome sequence of Amycolatopsis sp. 8-3EHSu isolated from roots of Suaeda maritima.</title>
        <authorList>
            <person name="Duangmal K."/>
            <person name="Chantavorakit T."/>
        </authorList>
    </citation>
    <scope>NUCLEOTIDE SEQUENCE [LARGE SCALE GENOMIC DNA]</scope>
    <source>
        <strain evidence="2 3">8-3EHSu</strain>
    </source>
</reference>
<dbReference type="Proteomes" id="UP000292003">
    <property type="component" value="Unassembled WGS sequence"/>
</dbReference>
<dbReference type="CDD" id="cd02440">
    <property type="entry name" value="AdoMet_MTases"/>
    <property type="match status" value="1"/>
</dbReference>
<accession>A0A4Q7J047</accession>
<dbReference type="Pfam" id="PF04978">
    <property type="entry name" value="MST"/>
    <property type="match status" value="1"/>
</dbReference>
<dbReference type="InterPro" id="IPR007061">
    <property type="entry name" value="MST-like"/>
</dbReference>
<dbReference type="InterPro" id="IPR050508">
    <property type="entry name" value="Methyltransf_Superfamily"/>
</dbReference>
<keyword evidence="3" id="KW-1185">Reference proteome</keyword>
<evidence type="ECO:0000313" key="3">
    <source>
        <dbReference type="Proteomes" id="UP000292003"/>
    </source>
</evidence>
<dbReference type="GO" id="GO:0008168">
    <property type="term" value="F:methyltransferase activity"/>
    <property type="evidence" value="ECO:0007669"/>
    <property type="project" value="TreeGrafter"/>
</dbReference>
<dbReference type="SUPFAM" id="SSF109854">
    <property type="entry name" value="DinB/YfiT-like putative metalloenzymes"/>
    <property type="match status" value="1"/>
</dbReference>